<keyword evidence="2" id="KW-0472">Membrane</keyword>
<gene>
    <name evidence="3" type="ORF">DERP_009299</name>
</gene>
<keyword evidence="4" id="KW-1185">Reference proteome</keyword>
<accession>A0ABQ8ITG2</accession>
<sequence length="284" mass="32744">MTLQQHRKQQQPLLLIFLINIIQLIFPSKMVIIDNNNDDPWSKIQSTTNKSMNLTTKFLLNSKHHHYYLINISNLDWKSQLNETIQSLINEIQNINQNLTLSVKIQNFSISNESKNDWPLDSNDNSKNWSDNSNNGCGLSNECTIIITIMASVCLLLLSALTLTLILWKKNKSYGLQNKFQQNRLQCRSLSVPNFHRYVPSNLRCPSCSSSLKPRKSSLKPPTDSFRIQNIGKPLATISRSNTDPNISDKRRHQPSFIETDRNIDINKFRRKSMVTFNEATLIQ</sequence>
<feature type="transmembrane region" description="Helical" evidence="2">
    <location>
        <begin position="12"/>
        <end position="33"/>
    </location>
</feature>
<evidence type="ECO:0000313" key="3">
    <source>
        <dbReference type="EMBL" id="KAH9413598.1"/>
    </source>
</evidence>
<evidence type="ECO:0000256" key="1">
    <source>
        <dbReference type="SAM" id="MobiDB-lite"/>
    </source>
</evidence>
<keyword evidence="2" id="KW-1133">Transmembrane helix</keyword>
<reference evidence="3 4" key="2">
    <citation type="journal article" date="2022" name="Mol. Biol. Evol.">
        <title>Comparative Genomics Reveals Insights into the Divergent Evolution of Astigmatic Mites and Household Pest Adaptations.</title>
        <authorList>
            <person name="Xiong Q."/>
            <person name="Wan A.T."/>
            <person name="Liu X."/>
            <person name="Fung C.S."/>
            <person name="Xiao X."/>
            <person name="Malainual N."/>
            <person name="Hou J."/>
            <person name="Wang L."/>
            <person name="Wang M."/>
            <person name="Yang K.Y."/>
            <person name="Cui Y."/>
            <person name="Leung E.L."/>
            <person name="Nong W."/>
            <person name="Shin S.K."/>
            <person name="Au S.W."/>
            <person name="Jeong K.Y."/>
            <person name="Chew F.T."/>
            <person name="Hui J.H."/>
            <person name="Leung T.F."/>
            <person name="Tungtrongchitr A."/>
            <person name="Zhong N."/>
            <person name="Liu Z."/>
            <person name="Tsui S.K."/>
        </authorList>
    </citation>
    <scope>NUCLEOTIDE SEQUENCE [LARGE SCALE GENOMIC DNA]</scope>
    <source>
        <strain evidence="3">Derp</strain>
    </source>
</reference>
<dbReference type="EMBL" id="NJHN03000120">
    <property type="protein sequence ID" value="KAH9413598.1"/>
    <property type="molecule type" value="Genomic_DNA"/>
</dbReference>
<comment type="caution">
    <text evidence="3">The sequence shown here is derived from an EMBL/GenBank/DDBJ whole genome shotgun (WGS) entry which is preliminary data.</text>
</comment>
<evidence type="ECO:0000313" key="4">
    <source>
        <dbReference type="Proteomes" id="UP000887458"/>
    </source>
</evidence>
<organism evidence="3 4">
    <name type="scientific">Dermatophagoides pteronyssinus</name>
    <name type="common">European house dust mite</name>
    <dbReference type="NCBI Taxonomy" id="6956"/>
    <lineage>
        <taxon>Eukaryota</taxon>
        <taxon>Metazoa</taxon>
        <taxon>Ecdysozoa</taxon>
        <taxon>Arthropoda</taxon>
        <taxon>Chelicerata</taxon>
        <taxon>Arachnida</taxon>
        <taxon>Acari</taxon>
        <taxon>Acariformes</taxon>
        <taxon>Sarcoptiformes</taxon>
        <taxon>Astigmata</taxon>
        <taxon>Psoroptidia</taxon>
        <taxon>Analgoidea</taxon>
        <taxon>Pyroglyphidae</taxon>
        <taxon>Dermatophagoidinae</taxon>
        <taxon>Dermatophagoides</taxon>
    </lineage>
</organism>
<keyword evidence="2" id="KW-0812">Transmembrane</keyword>
<reference evidence="3 4" key="1">
    <citation type="journal article" date="2018" name="J. Allergy Clin. Immunol.">
        <title>High-quality assembly of Dermatophagoides pteronyssinus genome and transcriptome reveals a wide range of novel allergens.</title>
        <authorList>
            <person name="Liu X.Y."/>
            <person name="Yang K.Y."/>
            <person name="Wang M.Q."/>
            <person name="Kwok J.S."/>
            <person name="Zeng X."/>
            <person name="Yang Z."/>
            <person name="Xiao X.J."/>
            <person name="Lau C.P."/>
            <person name="Li Y."/>
            <person name="Huang Z.M."/>
            <person name="Ba J.G."/>
            <person name="Yim A.K."/>
            <person name="Ouyang C.Y."/>
            <person name="Ngai S.M."/>
            <person name="Chan T.F."/>
            <person name="Leung E.L."/>
            <person name="Liu L."/>
            <person name="Liu Z.G."/>
            <person name="Tsui S.K."/>
        </authorList>
    </citation>
    <scope>NUCLEOTIDE SEQUENCE [LARGE SCALE GENOMIC DNA]</scope>
    <source>
        <strain evidence="3">Derp</strain>
    </source>
</reference>
<name>A0ABQ8ITG2_DERPT</name>
<feature type="transmembrane region" description="Helical" evidence="2">
    <location>
        <begin position="145"/>
        <end position="168"/>
    </location>
</feature>
<evidence type="ECO:0000256" key="2">
    <source>
        <dbReference type="SAM" id="Phobius"/>
    </source>
</evidence>
<protein>
    <submittedName>
        <fullName evidence="3">Uncharacterized protein</fullName>
    </submittedName>
</protein>
<proteinExistence type="predicted"/>
<dbReference type="Proteomes" id="UP000887458">
    <property type="component" value="Unassembled WGS sequence"/>
</dbReference>
<feature type="region of interest" description="Disordered" evidence="1">
    <location>
        <begin position="237"/>
        <end position="256"/>
    </location>
</feature>